<evidence type="ECO:0000313" key="2">
    <source>
        <dbReference type="Proteomes" id="UP000094379"/>
    </source>
</evidence>
<protein>
    <submittedName>
        <fullName evidence="1">Uncharacterized protein</fullName>
    </submittedName>
</protein>
<dbReference type="EMBL" id="MCRI01000048">
    <property type="protein sequence ID" value="ODN65643.1"/>
    <property type="molecule type" value="Genomic_DNA"/>
</dbReference>
<name>A0A1E3GNL4_9GAMM</name>
<dbReference type="STRING" id="291169.A9E74_02598"/>
<dbReference type="AlphaFoldDB" id="A0A1E3GNL4"/>
<keyword evidence="2" id="KW-1185">Reference proteome</keyword>
<dbReference type="RefSeq" id="WP_141696818.1">
    <property type="nucleotide sequence ID" value="NZ_MCRI01000048.1"/>
</dbReference>
<dbReference type="Proteomes" id="UP000094379">
    <property type="component" value="Unassembled WGS sequence"/>
</dbReference>
<sequence>MKNIFHTLQSSFITMTLGLMLIACSGESDSNTSVPDTSPAEVVEQPAPMPKIYIDQNIVPTSAENRRGLYRDLLELCREEGIPTKALLESEALKIGTIRLQRWLDEGRTAYRLEFWDYQMAEPQKKPRCEFQLVSSGRHVLIEPEGLRGIDLNDNQPFKVSPLTGADATLLLRSPARTETTSADRLQTVAGQPCVEKPIPGNKGAIACTWAGGMQWGFEPRSFKIVSVLDAQHYELFRSIILQQQPGGDVPDKVTTVAFRINKAFDESAMQPAPATASPARRP</sequence>
<comment type="caution">
    <text evidence="1">The sequence shown here is derived from an EMBL/GenBank/DDBJ whole genome shotgun (WGS) entry which is preliminary data.</text>
</comment>
<proteinExistence type="predicted"/>
<dbReference type="PROSITE" id="PS51257">
    <property type="entry name" value="PROKAR_LIPOPROTEIN"/>
    <property type="match status" value="1"/>
</dbReference>
<reference evidence="1 2" key="1">
    <citation type="submission" date="2016-07" db="EMBL/GenBank/DDBJ databases">
        <title>Draft Genome Sequence of Methylophaga muralis Bur 1.</title>
        <authorList>
            <person name="Vasilenko O.V."/>
            <person name="Doronina N.V."/>
            <person name="Shmareva M.N."/>
            <person name="Tarlachkov S.V."/>
            <person name="Mustakhimov I."/>
            <person name="Trotsenko Y.A."/>
        </authorList>
    </citation>
    <scope>NUCLEOTIDE SEQUENCE [LARGE SCALE GENOMIC DNA]</scope>
    <source>
        <strain evidence="1 2">Bur 1</strain>
    </source>
</reference>
<gene>
    <name evidence="1" type="ORF">A9E74_02598</name>
</gene>
<accession>A0A1E3GNL4</accession>
<organism evidence="1 2">
    <name type="scientific">Methylophaga muralis</name>
    <dbReference type="NCBI Taxonomy" id="291169"/>
    <lineage>
        <taxon>Bacteria</taxon>
        <taxon>Pseudomonadati</taxon>
        <taxon>Pseudomonadota</taxon>
        <taxon>Gammaproteobacteria</taxon>
        <taxon>Thiotrichales</taxon>
        <taxon>Piscirickettsiaceae</taxon>
        <taxon>Methylophaga</taxon>
    </lineage>
</organism>
<evidence type="ECO:0000313" key="1">
    <source>
        <dbReference type="EMBL" id="ODN65643.1"/>
    </source>
</evidence>